<organism evidence="1 2">
    <name type="scientific">Pontibacillus marinus BH030004 = DSM 16465</name>
    <dbReference type="NCBI Taxonomy" id="1385511"/>
    <lineage>
        <taxon>Bacteria</taxon>
        <taxon>Bacillati</taxon>
        <taxon>Bacillota</taxon>
        <taxon>Bacilli</taxon>
        <taxon>Bacillales</taxon>
        <taxon>Bacillaceae</taxon>
        <taxon>Pontibacillus</taxon>
    </lineage>
</organism>
<dbReference type="RefSeq" id="WP_154657343.1">
    <property type="nucleotide sequence ID" value="NZ_AULJ01000032.1"/>
</dbReference>
<sequence>MEKIIDQDKENVSSKYLIISLMSLLTLRKVKMLEAKRKELRNDIYKVYNHSKNE</sequence>
<dbReference type="AlphaFoldDB" id="A0A0A5GDY3"/>
<keyword evidence="2" id="KW-1185">Reference proteome</keyword>
<proteinExistence type="predicted"/>
<accession>A0A0A5GDY3</accession>
<gene>
    <name evidence="1" type="ORF">N783_01545</name>
</gene>
<comment type="caution">
    <text evidence="1">The sequence shown here is derived from an EMBL/GenBank/DDBJ whole genome shotgun (WGS) entry which is preliminary data.</text>
</comment>
<dbReference type="EMBL" id="AVPF01000009">
    <property type="protein sequence ID" value="KGX90204.1"/>
    <property type="molecule type" value="Genomic_DNA"/>
</dbReference>
<protein>
    <submittedName>
        <fullName evidence="1">Uncharacterized protein</fullName>
    </submittedName>
</protein>
<evidence type="ECO:0000313" key="1">
    <source>
        <dbReference type="EMBL" id="KGX90204.1"/>
    </source>
</evidence>
<name>A0A0A5GDY3_9BACI</name>
<dbReference type="Proteomes" id="UP000030403">
    <property type="component" value="Unassembled WGS sequence"/>
</dbReference>
<reference evidence="1 2" key="1">
    <citation type="submission" date="2013-08" db="EMBL/GenBank/DDBJ databases">
        <authorList>
            <person name="Huang J."/>
            <person name="Wang G."/>
        </authorList>
    </citation>
    <scope>NUCLEOTIDE SEQUENCE [LARGE SCALE GENOMIC DNA]</scope>
    <source>
        <strain evidence="1 2">BH030004</strain>
    </source>
</reference>
<evidence type="ECO:0000313" key="2">
    <source>
        <dbReference type="Proteomes" id="UP000030403"/>
    </source>
</evidence>